<keyword evidence="2" id="KW-1185">Reference proteome</keyword>
<sequence length="108" mass="13050">MALSSSYCLVWYKKTQEKRLAVAKTKFFNNEMMNNSKEDWRSRVMEHGKNNIQGTWQWTNMAGLWKNPVKNKENQCLYAYMLRQGWKMTNEPEELIRGNVEQLWMYES</sequence>
<reference evidence="1 2" key="1">
    <citation type="submission" date="2021-06" db="EMBL/GenBank/DDBJ databases">
        <authorList>
            <person name="Palmer J.M."/>
        </authorList>
    </citation>
    <scope>NUCLEOTIDE SEQUENCE [LARGE SCALE GENOMIC DNA]</scope>
    <source>
        <strain evidence="1 2">CL_MEX2019</strain>
        <tissue evidence="1">Muscle</tissue>
    </source>
</reference>
<evidence type="ECO:0000313" key="2">
    <source>
        <dbReference type="Proteomes" id="UP001352852"/>
    </source>
</evidence>
<evidence type="ECO:0000313" key="1">
    <source>
        <dbReference type="EMBL" id="MED6275576.1"/>
    </source>
</evidence>
<organism evidence="1 2">
    <name type="scientific">Characodon lateralis</name>
    <dbReference type="NCBI Taxonomy" id="208331"/>
    <lineage>
        <taxon>Eukaryota</taxon>
        <taxon>Metazoa</taxon>
        <taxon>Chordata</taxon>
        <taxon>Craniata</taxon>
        <taxon>Vertebrata</taxon>
        <taxon>Euteleostomi</taxon>
        <taxon>Actinopterygii</taxon>
        <taxon>Neopterygii</taxon>
        <taxon>Teleostei</taxon>
        <taxon>Neoteleostei</taxon>
        <taxon>Acanthomorphata</taxon>
        <taxon>Ovalentaria</taxon>
        <taxon>Atherinomorphae</taxon>
        <taxon>Cyprinodontiformes</taxon>
        <taxon>Goodeidae</taxon>
        <taxon>Characodon</taxon>
    </lineage>
</organism>
<gene>
    <name evidence="1" type="ORF">CHARACLAT_027909</name>
</gene>
<accession>A0ABU7DKW7</accession>
<name>A0ABU7DKW7_9TELE</name>
<dbReference type="Proteomes" id="UP001352852">
    <property type="component" value="Unassembled WGS sequence"/>
</dbReference>
<comment type="caution">
    <text evidence="1">The sequence shown here is derived from an EMBL/GenBank/DDBJ whole genome shotgun (WGS) entry which is preliminary data.</text>
</comment>
<protein>
    <submittedName>
        <fullName evidence="1">Uncharacterized protein</fullName>
    </submittedName>
</protein>
<proteinExistence type="predicted"/>
<dbReference type="EMBL" id="JAHUTJ010028211">
    <property type="protein sequence ID" value="MED6275576.1"/>
    <property type="molecule type" value="Genomic_DNA"/>
</dbReference>